<dbReference type="OrthoDB" id="5340906at2759"/>
<proteinExistence type="predicted"/>
<sequence length="96" mass="11610">MIINLDDNTYVGKEMFTANELNEMYLKSVMEFEVPLPKELADFINKFNCDTIPEVRKQLLVIEEWEKNYSIEEFHDLDWIKFTVYSFVSKHFMLLF</sequence>
<gene>
    <name evidence="1" type="ORF">BCV72DRAFT_231627</name>
</gene>
<dbReference type="Proteomes" id="UP000242414">
    <property type="component" value="Unassembled WGS sequence"/>
</dbReference>
<protein>
    <submittedName>
        <fullName evidence="1">Uncharacterized protein</fullName>
    </submittedName>
</protein>
<reference evidence="1" key="1">
    <citation type="journal article" date="2016" name="Proc. Natl. Acad. Sci. U.S.A.">
        <title>Lipid metabolic changes in an early divergent fungus govern the establishment of a mutualistic symbiosis with endobacteria.</title>
        <authorList>
            <person name="Lastovetsky O.A."/>
            <person name="Gaspar M.L."/>
            <person name="Mondo S.J."/>
            <person name="LaButti K.M."/>
            <person name="Sandor L."/>
            <person name="Grigoriev I.V."/>
            <person name="Henry S.A."/>
            <person name="Pawlowska T.E."/>
        </authorList>
    </citation>
    <scope>NUCLEOTIDE SEQUENCE [LARGE SCALE GENOMIC DNA]</scope>
    <source>
        <strain evidence="1">ATCC 52814</strain>
    </source>
</reference>
<dbReference type="VEuPathDB" id="FungiDB:BCV72DRAFT_231627"/>
<organism evidence="1">
    <name type="scientific">Rhizopus microsporus var. microsporus</name>
    <dbReference type="NCBI Taxonomy" id="86635"/>
    <lineage>
        <taxon>Eukaryota</taxon>
        <taxon>Fungi</taxon>
        <taxon>Fungi incertae sedis</taxon>
        <taxon>Mucoromycota</taxon>
        <taxon>Mucoromycotina</taxon>
        <taxon>Mucoromycetes</taxon>
        <taxon>Mucorales</taxon>
        <taxon>Mucorineae</taxon>
        <taxon>Rhizopodaceae</taxon>
        <taxon>Rhizopus</taxon>
    </lineage>
</organism>
<evidence type="ECO:0000313" key="1">
    <source>
        <dbReference type="EMBL" id="ORE04367.1"/>
    </source>
</evidence>
<name>A0A1X0QX62_RHIZD</name>
<dbReference type="AlphaFoldDB" id="A0A1X0QX62"/>
<accession>A0A1X0QX62</accession>
<dbReference type="EMBL" id="KV921973">
    <property type="protein sequence ID" value="ORE04367.1"/>
    <property type="molecule type" value="Genomic_DNA"/>
</dbReference>